<reference evidence="1 2" key="1">
    <citation type="submission" date="2019-05" db="EMBL/GenBank/DDBJ databases">
        <title>Algicella ahnfeltiae gen. nov., sp. nov., a novel marine bacterium of the family Flavobacteriaceae isolated from a red alga.</title>
        <authorList>
            <person name="Nedashkovskaya O.I."/>
            <person name="Kukhlevskiy A.D."/>
            <person name="Kim S.-G."/>
            <person name="Zhukova N.V."/>
            <person name="Mikhailov V.V."/>
        </authorList>
    </citation>
    <scope>NUCLEOTIDE SEQUENCE [LARGE SCALE GENOMIC DNA]</scope>
    <source>
        <strain evidence="1 2">10Alg115</strain>
    </source>
</reference>
<dbReference type="KEGG" id="fbe:FF125_14860"/>
<gene>
    <name evidence="1" type="ORF">FF125_14860</name>
</gene>
<evidence type="ECO:0000313" key="2">
    <source>
        <dbReference type="Proteomes" id="UP000306229"/>
    </source>
</evidence>
<dbReference type="EMBL" id="CP040749">
    <property type="protein sequence ID" value="QCX39664.1"/>
    <property type="molecule type" value="Genomic_DNA"/>
</dbReference>
<dbReference type="RefSeq" id="WP_138950505.1">
    <property type="nucleotide sequence ID" value="NZ_CP040749.1"/>
</dbReference>
<keyword evidence="2" id="KW-1185">Reference proteome</keyword>
<evidence type="ECO:0000313" key="1">
    <source>
        <dbReference type="EMBL" id="QCX39664.1"/>
    </source>
</evidence>
<dbReference type="AlphaFoldDB" id="A0A5B7TWG7"/>
<name>A0A5B7TWG7_9FLAO</name>
<sequence>MKGLVVIFFVLISVSLNAQDISDRFISRTFQVVSDTIQIDSISISPYNFRVLDDLKQQIDSINYSVDFATSILILDHLKYPTITIEYNALPTFLTKTYAVFDKGLIVPKSTDLSRLYSVKSSTKNKNFAPFDGLNTSGSISRGVTIGNNQDATVNSNLDLQISGRLSDKVQLRASITDSNIPLQNNGYTQRLDEFDRVFIELFSDDWSITAGDINLQNTESQFLRFNKKVAGLQLDVNLENEESDVNLFASGALVRGQFSQNQILGQEGNQGPYKITGSNNGTLAEQYILLISGSERVFINGVLLKRGENNDYVIDYNTAEVTFMPTYPITADMRIAIEYQFADQNYTRFVTYNGAAYETDKFKIGFNFYNENDAKNQPLQQDLSNSQKQIFSLAGDDTAQMNVSSAYADVYEEHKILYKKEFQNSEEVFVFSNDENDDLFNVRFTYVGANNGNYQIQTTIASGRIYEYVTPVNGVMQGDYEPIIQLVAPEKLQIAVMNMSYNPSLKTSFNSEVAYSVNDKNLFSSNNDSDNKGVAAKLNWQQLLSDGKWKLNSNVDYEFIQQDFKTIERFRNIEFTRDWDIINPLGNQQYLAASLNYTNPEKGKMMYEFDWLNFSENYSGTKHNFLSDLKFNKTKININSSYLNNDSHLTETEFFRGYVDVKQHFNKSWVGARLNSESNERKDKLTSTLSSLSHKYIESEAYVGVGDTAKVYAELGYKYRTTDSLQNNQLKRVNNANTYFLRSQLIQNATANLSLFVNYRTVNHENSPEASGLKSTKEESLNSRLSYRQQLFKNAITLQTVYETNSGNLPQQEYSYIQVDTGLGFYTWNDYNGNGIQELDEFETAQFQDEANYVRVLLPTINFVKTHRNKFSQSLTIYPSNWSVQKGFKKVLSHFTNQSFVLIDSKKQRDGTNFEINPFNINNDVLSLTFNLKNSLFFNRGKQKYSTTYTYITTKNKNSFSIGDQEQALKAHQLLFNHKIGKFWLFDFKTALTENKSASEQFTSRNYTLENTEVNPKISYLYSKNSRLEMEYYFKSKDNQLGDFETLTSHNFGANFVFAKNQKYSINSSINLVFNKFEGNSNSAVAYQMLEGLQPGTNYTWNLSLQKRITSYLDLNINYLGRKSETANAIHTGTVQLRASF</sequence>
<protein>
    <recommendedName>
        <fullName evidence="3">DUF2460 domain-containing protein</fullName>
    </recommendedName>
</protein>
<organism evidence="1 2">
    <name type="scientific">Aureibaculum algae</name>
    <dbReference type="NCBI Taxonomy" id="2584122"/>
    <lineage>
        <taxon>Bacteria</taxon>
        <taxon>Pseudomonadati</taxon>
        <taxon>Bacteroidota</taxon>
        <taxon>Flavobacteriia</taxon>
        <taxon>Flavobacteriales</taxon>
        <taxon>Flavobacteriaceae</taxon>
        <taxon>Aureibaculum</taxon>
    </lineage>
</organism>
<evidence type="ECO:0008006" key="3">
    <source>
        <dbReference type="Google" id="ProtNLM"/>
    </source>
</evidence>
<dbReference type="OrthoDB" id="9815802at2"/>
<accession>A0A5B7TWG7</accession>
<proteinExistence type="predicted"/>
<dbReference type="Proteomes" id="UP000306229">
    <property type="component" value="Chromosome"/>
</dbReference>